<comment type="caution">
    <text evidence="4">The sequence shown here is derived from an EMBL/GenBank/DDBJ whole genome shotgun (WGS) entry which is preliminary data.</text>
</comment>
<accession>A0A367KRV7</accession>
<feature type="compositionally biased region" description="Pro residues" evidence="1">
    <location>
        <begin position="85"/>
        <end position="94"/>
    </location>
</feature>
<reference evidence="4 5" key="1">
    <citation type="journal article" date="2018" name="G3 (Bethesda)">
        <title>Phylogenetic and Phylogenomic Definition of Rhizopus Species.</title>
        <authorList>
            <person name="Gryganskyi A.P."/>
            <person name="Golan J."/>
            <person name="Dolatabadi S."/>
            <person name="Mondo S."/>
            <person name="Robb S."/>
            <person name="Idnurm A."/>
            <person name="Muszewska A."/>
            <person name="Steczkiewicz K."/>
            <person name="Masonjones S."/>
            <person name="Liao H.L."/>
            <person name="Gajdeczka M.T."/>
            <person name="Anike F."/>
            <person name="Vuek A."/>
            <person name="Anishchenko I.M."/>
            <person name="Voigt K."/>
            <person name="de Hoog G.S."/>
            <person name="Smith M.E."/>
            <person name="Heitman J."/>
            <person name="Vilgalys R."/>
            <person name="Stajich J.E."/>
        </authorList>
    </citation>
    <scope>NUCLEOTIDE SEQUENCE [LARGE SCALE GENOMIC DNA]</scope>
    <source>
        <strain evidence="4 5">LSU 92-RS-03</strain>
    </source>
</reference>
<dbReference type="InterPro" id="IPR018767">
    <property type="entry name" value="Brl1/Brr6_dom"/>
</dbReference>
<evidence type="ECO:0000256" key="2">
    <source>
        <dbReference type="SAM" id="Phobius"/>
    </source>
</evidence>
<feature type="region of interest" description="Disordered" evidence="1">
    <location>
        <begin position="75"/>
        <end position="98"/>
    </location>
</feature>
<dbReference type="InterPro" id="IPR040202">
    <property type="entry name" value="Brl1/Brr6"/>
</dbReference>
<protein>
    <recommendedName>
        <fullName evidence="3">Brl1/Brr6 domain-containing protein</fullName>
    </recommendedName>
</protein>
<evidence type="ECO:0000313" key="5">
    <source>
        <dbReference type="Proteomes" id="UP000253551"/>
    </source>
</evidence>
<dbReference type="PANTHER" id="PTHR28136:SF1">
    <property type="entry name" value="NUCLEUS EXPORT PROTEIN BRL1"/>
    <property type="match status" value="1"/>
</dbReference>
<evidence type="ECO:0000256" key="1">
    <source>
        <dbReference type="SAM" id="MobiDB-lite"/>
    </source>
</evidence>
<dbReference type="Proteomes" id="UP000253551">
    <property type="component" value="Unassembled WGS sequence"/>
</dbReference>
<gene>
    <name evidence="4" type="ORF">CU098_012783</name>
</gene>
<keyword evidence="2" id="KW-0812">Transmembrane</keyword>
<keyword evidence="2" id="KW-1133">Transmembrane helix</keyword>
<dbReference type="GO" id="GO:0031965">
    <property type="term" value="C:nuclear membrane"/>
    <property type="evidence" value="ECO:0007669"/>
    <property type="project" value="InterPro"/>
</dbReference>
<evidence type="ECO:0000313" key="4">
    <source>
        <dbReference type="EMBL" id="RCI04877.1"/>
    </source>
</evidence>
<dbReference type="PANTHER" id="PTHR28136">
    <property type="entry name" value="NUCLEUS EXPORT PROTEIN BRR6"/>
    <property type="match status" value="1"/>
</dbReference>
<sequence>MTMPYEEPDAMEFEYTHPQTHFNTNSFLSSQPCFQKQSPFISAQLFSKSMFDTQETTDSVCSLLDTFNLSEKEELKPELKTVPKNNPPKSPPPITKEVSVEPTVTPTSVHHQHAYNHHTPTFIYNQAPIPTIDPLAERHSTLYYIMGLIKIGFTSITFSFILYLFFEFVQFVRQDVAAKIIEYESNEFNGQIFCQREYEVNQCAHNTRLPALAGLCQDLENCMFRPFSTSKSRVLAETLAEIANGFSDNITLKTTCLSVIILVGLIWSITSVLTRPKEKTQDIQRIQEKIENKGNRLLLE</sequence>
<dbReference type="GO" id="GO:0055088">
    <property type="term" value="P:lipid homeostasis"/>
    <property type="evidence" value="ECO:0007669"/>
    <property type="project" value="InterPro"/>
</dbReference>
<dbReference type="SMART" id="SM01042">
    <property type="entry name" value="Brr6_like_C_C"/>
    <property type="match status" value="1"/>
</dbReference>
<feature type="transmembrane region" description="Helical" evidence="2">
    <location>
        <begin position="142"/>
        <end position="166"/>
    </location>
</feature>
<dbReference type="OrthoDB" id="5961at2759"/>
<proteinExistence type="predicted"/>
<keyword evidence="2" id="KW-0472">Membrane</keyword>
<evidence type="ECO:0000259" key="3">
    <source>
        <dbReference type="SMART" id="SM01042"/>
    </source>
</evidence>
<keyword evidence="5" id="KW-1185">Reference proteome</keyword>
<dbReference type="AlphaFoldDB" id="A0A367KRV7"/>
<dbReference type="Pfam" id="PF10104">
    <property type="entry name" value="Brr6_like_C_C"/>
    <property type="match status" value="1"/>
</dbReference>
<dbReference type="GO" id="GO:0006998">
    <property type="term" value="P:nuclear envelope organization"/>
    <property type="evidence" value="ECO:0007669"/>
    <property type="project" value="InterPro"/>
</dbReference>
<dbReference type="EMBL" id="PJQM01000550">
    <property type="protein sequence ID" value="RCI04877.1"/>
    <property type="molecule type" value="Genomic_DNA"/>
</dbReference>
<organism evidence="4 5">
    <name type="scientific">Rhizopus stolonifer</name>
    <name type="common">Rhizopus nigricans</name>
    <dbReference type="NCBI Taxonomy" id="4846"/>
    <lineage>
        <taxon>Eukaryota</taxon>
        <taxon>Fungi</taxon>
        <taxon>Fungi incertae sedis</taxon>
        <taxon>Mucoromycota</taxon>
        <taxon>Mucoromycotina</taxon>
        <taxon>Mucoromycetes</taxon>
        <taxon>Mucorales</taxon>
        <taxon>Mucorineae</taxon>
        <taxon>Rhizopodaceae</taxon>
        <taxon>Rhizopus</taxon>
    </lineage>
</organism>
<name>A0A367KRV7_RHIST</name>
<feature type="domain" description="Brl1/Brr6" evidence="3">
    <location>
        <begin position="145"/>
        <end position="270"/>
    </location>
</feature>